<proteinExistence type="predicted"/>
<dbReference type="AlphaFoldDB" id="A0A9X1DE62"/>
<dbReference type="SUPFAM" id="SSF54427">
    <property type="entry name" value="NTF2-like"/>
    <property type="match status" value="1"/>
</dbReference>
<accession>A0A9X1DE62</accession>
<reference evidence="2" key="1">
    <citation type="submission" date="2021-05" db="EMBL/GenBank/DDBJ databases">
        <title>Genome of Sphingobium sp. strain.</title>
        <authorList>
            <person name="Fan R."/>
        </authorList>
    </citation>
    <scope>NUCLEOTIDE SEQUENCE</scope>
    <source>
        <strain evidence="2">H33</strain>
    </source>
</reference>
<dbReference type="Proteomes" id="UP001138757">
    <property type="component" value="Unassembled WGS sequence"/>
</dbReference>
<dbReference type="InterPro" id="IPR032710">
    <property type="entry name" value="NTF2-like_dom_sf"/>
</dbReference>
<dbReference type="CDD" id="cd00531">
    <property type="entry name" value="NTF2_like"/>
    <property type="match status" value="1"/>
</dbReference>
<dbReference type="EMBL" id="JAHGAW010000010">
    <property type="protein sequence ID" value="MBT2188272.1"/>
    <property type="molecule type" value="Genomic_DNA"/>
</dbReference>
<dbReference type="InterPro" id="IPR037401">
    <property type="entry name" value="SnoaL-like"/>
</dbReference>
<gene>
    <name evidence="2" type="ORF">KK488_15050</name>
</gene>
<evidence type="ECO:0000259" key="1">
    <source>
        <dbReference type="Pfam" id="PF13577"/>
    </source>
</evidence>
<protein>
    <submittedName>
        <fullName evidence="2">Nuclear transport factor 2 family protein</fullName>
    </submittedName>
</protein>
<evidence type="ECO:0000313" key="2">
    <source>
        <dbReference type="EMBL" id="MBT2188272.1"/>
    </source>
</evidence>
<dbReference type="Gene3D" id="3.10.450.50">
    <property type="match status" value="1"/>
</dbReference>
<dbReference type="Pfam" id="PF13577">
    <property type="entry name" value="SnoaL_4"/>
    <property type="match status" value="1"/>
</dbReference>
<comment type="caution">
    <text evidence="2">The sequence shown here is derived from an EMBL/GenBank/DDBJ whole genome shotgun (WGS) entry which is preliminary data.</text>
</comment>
<feature type="domain" description="SnoaL-like" evidence="1">
    <location>
        <begin position="3"/>
        <end position="127"/>
    </location>
</feature>
<evidence type="ECO:0000313" key="3">
    <source>
        <dbReference type="Proteomes" id="UP001138757"/>
    </source>
</evidence>
<name>A0A9X1DE62_9SPHN</name>
<organism evidence="2 3">
    <name type="scientific">Sphingobium nicotianae</name>
    <dbReference type="NCBI Taxonomy" id="2782607"/>
    <lineage>
        <taxon>Bacteria</taxon>
        <taxon>Pseudomonadati</taxon>
        <taxon>Pseudomonadota</taxon>
        <taxon>Alphaproteobacteria</taxon>
        <taxon>Sphingomonadales</taxon>
        <taxon>Sphingomonadaceae</taxon>
        <taxon>Sphingobium</taxon>
    </lineage>
</organism>
<sequence>MVDRAQIEDLLTRYYYNFGKAGDRNFGAFYADDAEMILGTTSYKGRAAIEGAYKALSTADIPQRKSFSFNILMTNPLIVVHGSTATARLIFTEIVIDKQGDAPRILTQGKEFDNLVKVNGEWRIAKRQILGAEQAAPSDWKE</sequence>
<dbReference type="RefSeq" id="WP_214624532.1">
    <property type="nucleotide sequence ID" value="NZ_JAHGAW010000010.1"/>
</dbReference>
<keyword evidence="3" id="KW-1185">Reference proteome</keyword>